<dbReference type="GO" id="GO:0030288">
    <property type="term" value="C:outer membrane-bounded periplasmic space"/>
    <property type="evidence" value="ECO:0007669"/>
    <property type="project" value="TreeGrafter"/>
</dbReference>
<evidence type="ECO:0000256" key="1">
    <source>
        <dbReference type="ARBA" id="ARBA00001561"/>
    </source>
</evidence>
<dbReference type="Proteomes" id="UP000242288">
    <property type="component" value="Unassembled WGS sequence"/>
</dbReference>
<evidence type="ECO:0000313" key="7">
    <source>
        <dbReference type="Proteomes" id="UP000242288"/>
    </source>
</evidence>
<dbReference type="SUPFAM" id="SSF53187">
    <property type="entry name" value="Zn-dependent exopeptidases"/>
    <property type="match status" value="1"/>
</dbReference>
<evidence type="ECO:0000256" key="4">
    <source>
        <dbReference type="SAM" id="SignalP"/>
    </source>
</evidence>
<dbReference type="InterPro" id="IPR002508">
    <property type="entry name" value="MurNAc-LAA_cat"/>
</dbReference>
<dbReference type="GO" id="GO:0009253">
    <property type="term" value="P:peptidoglycan catabolic process"/>
    <property type="evidence" value="ECO:0007669"/>
    <property type="project" value="InterPro"/>
</dbReference>
<comment type="catalytic activity">
    <reaction evidence="1">
        <text>Hydrolyzes the link between N-acetylmuramoyl residues and L-amino acid residues in certain cell-wall glycopeptides.</text>
        <dbReference type="EC" id="3.5.1.28"/>
    </reaction>
</comment>
<dbReference type="CDD" id="cd02696">
    <property type="entry name" value="MurNAc-LAA"/>
    <property type="match status" value="1"/>
</dbReference>
<reference evidence="6 7" key="1">
    <citation type="submission" date="2018-01" db="EMBL/GenBank/DDBJ databases">
        <title>Metagenomic assembled genomes from two thermal pools in the Uzon Caldera, Kamchatka, Russia.</title>
        <authorList>
            <person name="Wilkins L."/>
            <person name="Ettinger C."/>
        </authorList>
    </citation>
    <scope>NUCLEOTIDE SEQUENCE [LARGE SCALE GENOMIC DNA]</scope>
    <source>
        <strain evidence="6">ZAV-04</strain>
    </source>
</reference>
<name>A0A2J6WQ35_9BACT</name>
<dbReference type="PANTHER" id="PTHR30404:SF0">
    <property type="entry name" value="N-ACETYLMURAMOYL-L-ALANINE AMIDASE AMIC"/>
    <property type="match status" value="1"/>
</dbReference>
<evidence type="ECO:0000313" key="6">
    <source>
        <dbReference type="EMBL" id="PMP72483.1"/>
    </source>
</evidence>
<dbReference type="EMBL" id="PNIO01000008">
    <property type="protein sequence ID" value="PMP72483.1"/>
    <property type="molecule type" value="Genomic_DNA"/>
</dbReference>
<evidence type="ECO:0000256" key="3">
    <source>
        <dbReference type="ARBA" id="ARBA00022801"/>
    </source>
</evidence>
<organism evidence="6 7">
    <name type="scientific">Thermodesulfovibrio aggregans</name>
    <dbReference type="NCBI Taxonomy" id="86166"/>
    <lineage>
        <taxon>Bacteria</taxon>
        <taxon>Pseudomonadati</taxon>
        <taxon>Nitrospirota</taxon>
        <taxon>Thermodesulfovibrionia</taxon>
        <taxon>Thermodesulfovibrionales</taxon>
        <taxon>Thermodesulfovibrionaceae</taxon>
        <taxon>Thermodesulfovibrio</taxon>
    </lineage>
</organism>
<dbReference type="EC" id="3.5.1.28" evidence="2"/>
<dbReference type="PANTHER" id="PTHR30404">
    <property type="entry name" value="N-ACETYLMURAMOYL-L-ALANINE AMIDASE"/>
    <property type="match status" value="1"/>
</dbReference>
<keyword evidence="4" id="KW-0732">Signal</keyword>
<proteinExistence type="predicted"/>
<dbReference type="Gene3D" id="3.40.630.40">
    <property type="entry name" value="Zn-dependent exopeptidases"/>
    <property type="match status" value="1"/>
</dbReference>
<comment type="caution">
    <text evidence="6">The sequence shown here is derived from an EMBL/GenBank/DDBJ whole genome shotgun (WGS) entry which is preliminary data.</text>
</comment>
<feature type="domain" description="MurNAc-LAA" evidence="5">
    <location>
        <begin position="139"/>
        <end position="283"/>
    </location>
</feature>
<keyword evidence="3" id="KW-0378">Hydrolase</keyword>
<dbReference type="AlphaFoldDB" id="A0A2J6WQ35"/>
<gene>
    <name evidence="6" type="ORF">C0186_01440</name>
</gene>
<dbReference type="InterPro" id="IPR050695">
    <property type="entry name" value="N-acetylmuramoyl_amidase_3"/>
</dbReference>
<evidence type="ECO:0000259" key="5">
    <source>
        <dbReference type="Pfam" id="PF01520"/>
    </source>
</evidence>
<accession>A0A2J6WQ35</accession>
<protein>
    <recommendedName>
        <fullName evidence="2">N-acetylmuramoyl-L-alanine amidase</fullName>
        <ecNumber evidence="2">3.5.1.28</ecNumber>
    </recommendedName>
</protein>
<feature type="signal peptide" evidence="4">
    <location>
        <begin position="1"/>
        <end position="20"/>
    </location>
</feature>
<sequence>MIKKTVFIILVLSILSTALAQETAQKIVLKYGKHQDFYRFVLVCETIETAHSINVKLLNDGKLKLSFPNSFEIEFEGKVLSDQDKVNNLKIFKSDSSLIISTSNINKIKISRLESPPRLVIDAFFESPPQEEKFKSASILLDPGHGGLDSGIKEKDSSEKELVLYISKEIASRLAQKGIKTSLTRATDENLSLKERSKIANTLKPSVLLSIHLSSEESFIIYTSPKKINISKDDPSKIFLKEDSLVKIFVKKIKEKFSEPVYTEKLPATLLKEACQPALMIEIPKRALFSEKSYVNKIIDVLVQGILENFKTKVQKTNDE</sequence>
<evidence type="ECO:0000256" key="2">
    <source>
        <dbReference type="ARBA" id="ARBA00011901"/>
    </source>
</evidence>
<feature type="chain" id="PRO_5014332220" description="N-acetylmuramoyl-L-alanine amidase" evidence="4">
    <location>
        <begin position="21"/>
        <end position="320"/>
    </location>
</feature>
<dbReference type="GO" id="GO:0008745">
    <property type="term" value="F:N-acetylmuramoyl-L-alanine amidase activity"/>
    <property type="evidence" value="ECO:0007669"/>
    <property type="project" value="UniProtKB-EC"/>
</dbReference>
<dbReference type="Pfam" id="PF01520">
    <property type="entry name" value="Amidase_3"/>
    <property type="match status" value="1"/>
</dbReference>